<evidence type="ECO:0000313" key="1">
    <source>
        <dbReference type="EMBL" id="PWN48440.1"/>
    </source>
</evidence>
<reference evidence="1 2" key="1">
    <citation type="journal article" date="2018" name="Mol. Biol. Evol.">
        <title>Broad Genomic Sampling Reveals a Smut Pathogenic Ancestry of the Fungal Clade Ustilaginomycotina.</title>
        <authorList>
            <person name="Kijpornyongpan T."/>
            <person name="Mondo S.J."/>
            <person name="Barry K."/>
            <person name="Sandor L."/>
            <person name="Lee J."/>
            <person name="Lipzen A."/>
            <person name="Pangilinan J."/>
            <person name="LaButti K."/>
            <person name="Hainaut M."/>
            <person name="Henrissat B."/>
            <person name="Grigoriev I.V."/>
            <person name="Spatafora J.W."/>
            <person name="Aime M.C."/>
        </authorList>
    </citation>
    <scope>NUCLEOTIDE SEQUENCE [LARGE SCALE GENOMIC DNA]</scope>
    <source>
        <strain evidence="1 2">SA 807</strain>
    </source>
</reference>
<sequence>MGYLPTFTTILRVFSGVVLVGLVSTAGLLYRYQTSLIYPASFPPGSRTQVTTPDEFDLPYEELDLVTPDGEVVKAFVMLQGTKLPQRQSISSMIASHLDSDQRQPPPTRKTSETVDPSTARSRPTILFLHANAGNLGHRLPLASVFFKRFGCNVFMLSYRGYGLSTGSPSEKGIRIDAQTALEWIKNHESLKRTQVVAYGQSIGGAVAVDLASRNPKGVHALILENTFLSIPELIPHVLPPVRPFAFLCREYWPTGKSIAKISATTPVLFMSGRKDELVPPSHMDALYERCSSQIKVWKGFEDGTHNDTCVKPNYFETISNFLMNHVVPRVQASNSALLSSSTAETRAALSPGPSPLGLSQDTDGQEEKRAGHSEAEAGQKSEPSASQVPVQDVKGGPSEVGEEEKELGSSREEEEGWVKMSKNEL</sequence>
<keyword evidence="2" id="KW-1185">Reference proteome</keyword>
<gene>
    <name evidence="1" type="ORF">IE53DRAFT_389361</name>
</gene>
<evidence type="ECO:0000313" key="2">
    <source>
        <dbReference type="Proteomes" id="UP000245626"/>
    </source>
</evidence>
<protein>
    <submittedName>
        <fullName evidence="1">Alpha/beta-hydrolase</fullName>
    </submittedName>
</protein>
<organism evidence="1 2">
    <name type="scientific">Violaceomyces palustris</name>
    <dbReference type="NCBI Taxonomy" id="1673888"/>
    <lineage>
        <taxon>Eukaryota</taxon>
        <taxon>Fungi</taxon>
        <taxon>Dikarya</taxon>
        <taxon>Basidiomycota</taxon>
        <taxon>Ustilaginomycotina</taxon>
        <taxon>Ustilaginomycetes</taxon>
        <taxon>Violaceomycetales</taxon>
        <taxon>Violaceomycetaceae</taxon>
        <taxon>Violaceomyces</taxon>
    </lineage>
</organism>
<name>A0ACD0NRN5_9BASI</name>
<proteinExistence type="predicted"/>
<accession>A0ACD0NRN5</accession>
<dbReference type="EMBL" id="KZ820203">
    <property type="protein sequence ID" value="PWN48440.1"/>
    <property type="molecule type" value="Genomic_DNA"/>
</dbReference>
<dbReference type="Proteomes" id="UP000245626">
    <property type="component" value="Unassembled WGS sequence"/>
</dbReference>